<dbReference type="PANTHER" id="PTHR30163:SF9">
    <property type="entry name" value="MEMBRANE-BOUND LYTIC MUREIN TRANSGLYCOSYLASE B"/>
    <property type="match status" value="1"/>
</dbReference>
<dbReference type="InterPro" id="IPR023346">
    <property type="entry name" value="Lysozyme-like_dom_sf"/>
</dbReference>
<organism evidence="3 4">
    <name type="scientific">Hydrogenophaga laconesensis</name>
    <dbReference type="NCBI Taxonomy" id="1805971"/>
    <lineage>
        <taxon>Bacteria</taxon>
        <taxon>Pseudomonadati</taxon>
        <taxon>Pseudomonadota</taxon>
        <taxon>Betaproteobacteria</taxon>
        <taxon>Burkholderiales</taxon>
        <taxon>Comamonadaceae</taxon>
        <taxon>Hydrogenophaga</taxon>
    </lineage>
</organism>
<dbReference type="SUPFAM" id="SSF53955">
    <property type="entry name" value="Lysozyme-like"/>
    <property type="match status" value="1"/>
</dbReference>
<feature type="chain" id="PRO_5046745899" evidence="1">
    <location>
        <begin position="23"/>
        <end position="359"/>
    </location>
</feature>
<dbReference type="CDD" id="cd13399">
    <property type="entry name" value="Slt35-like"/>
    <property type="match status" value="1"/>
</dbReference>
<dbReference type="Gene3D" id="1.10.530.10">
    <property type="match status" value="1"/>
</dbReference>
<proteinExistence type="predicted"/>
<keyword evidence="1" id="KW-0732">Signal</keyword>
<feature type="signal peptide" evidence="1">
    <location>
        <begin position="1"/>
        <end position="22"/>
    </location>
</feature>
<name>A0ABU1VEC3_9BURK</name>
<protein>
    <submittedName>
        <fullName evidence="3">Membrane-bound lytic murein transglycosylase B</fullName>
    </submittedName>
</protein>
<dbReference type="InterPro" id="IPR043426">
    <property type="entry name" value="MltB-like"/>
</dbReference>
<dbReference type="Proteomes" id="UP001265550">
    <property type="component" value="Unassembled WGS sequence"/>
</dbReference>
<dbReference type="InterPro" id="IPR011757">
    <property type="entry name" value="Lytic_transglycosylase_MltB"/>
</dbReference>
<gene>
    <name evidence="3" type="ORF">J2X09_003415</name>
</gene>
<comment type="caution">
    <text evidence="3">The sequence shown here is derived from an EMBL/GenBank/DDBJ whole genome shotgun (WGS) entry which is preliminary data.</text>
</comment>
<sequence length="359" mass="39139">MNVFALLTSSVLALCLSASALAQSPARSRPATPAKAPAFNYAQSPAAMAFATDLAERRNLDPTWVRAQIGSAQRIHTVIRLMQPAPSGVPKNWAAYRARFIEPVRLRAGQRFWEANRETLARAEAEYGVPASLIVGVIGVETLYGQHTGNFRVIDTLATLAFDFPASHPRAATRTEFFRSELEQFLSLTERTGTDPATYLGSYAGAMGWPQFMPSSWVKYAIDFDADGRVDLFNSQADVIGSVANYFKAFGWTPGMPTHHPVRFAPNQSREDLDTLLAPDILPSFGVESFTAKGAVLEGAALQHTGKFALVELENAGAASTYIAGTENFYVVTRYNWSSYYALAVIELGEAIKALVGER</sequence>
<evidence type="ECO:0000256" key="1">
    <source>
        <dbReference type="SAM" id="SignalP"/>
    </source>
</evidence>
<evidence type="ECO:0000259" key="2">
    <source>
        <dbReference type="Pfam" id="PF13406"/>
    </source>
</evidence>
<keyword evidence="4" id="KW-1185">Reference proteome</keyword>
<dbReference type="PANTHER" id="PTHR30163">
    <property type="entry name" value="MEMBRANE-BOUND LYTIC MUREIN TRANSGLYCOSYLASE B"/>
    <property type="match status" value="1"/>
</dbReference>
<feature type="domain" description="Transglycosylase SLT" evidence="2">
    <location>
        <begin position="46"/>
        <end position="349"/>
    </location>
</feature>
<dbReference type="InterPro" id="IPR031304">
    <property type="entry name" value="SLT_2"/>
</dbReference>
<dbReference type="EMBL" id="JAVDWE010000010">
    <property type="protein sequence ID" value="MDR7095663.1"/>
    <property type="molecule type" value="Genomic_DNA"/>
</dbReference>
<dbReference type="Gene3D" id="1.10.8.350">
    <property type="entry name" value="Bacterial muramidase"/>
    <property type="match status" value="1"/>
</dbReference>
<accession>A0ABU1VEC3</accession>
<evidence type="ECO:0000313" key="3">
    <source>
        <dbReference type="EMBL" id="MDR7095663.1"/>
    </source>
</evidence>
<evidence type="ECO:0000313" key="4">
    <source>
        <dbReference type="Proteomes" id="UP001265550"/>
    </source>
</evidence>
<dbReference type="Pfam" id="PF13406">
    <property type="entry name" value="SLT_2"/>
    <property type="match status" value="1"/>
</dbReference>
<dbReference type="NCBIfam" id="TIGR02282">
    <property type="entry name" value="MltB"/>
    <property type="match status" value="1"/>
</dbReference>
<reference evidence="3 4" key="1">
    <citation type="submission" date="2023-07" db="EMBL/GenBank/DDBJ databases">
        <title>Sorghum-associated microbial communities from plants grown in Nebraska, USA.</title>
        <authorList>
            <person name="Schachtman D."/>
        </authorList>
    </citation>
    <scope>NUCLEOTIDE SEQUENCE [LARGE SCALE GENOMIC DNA]</scope>
    <source>
        <strain evidence="3 4">BE240</strain>
    </source>
</reference>